<dbReference type="Proteomes" id="UP001642405">
    <property type="component" value="Unassembled WGS sequence"/>
</dbReference>
<dbReference type="EMBL" id="CAWUHB010000019">
    <property type="protein sequence ID" value="CAK7220285.1"/>
    <property type="molecule type" value="Genomic_DNA"/>
</dbReference>
<dbReference type="Pfam" id="PF00069">
    <property type="entry name" value="Pkinase"/>
    <property type="match status" value="1"/>
</dbReference>
<evidence type="ECO:0000313" key="13">
    <source>
        <dbReference type="Proteomes" id="UP001642405"/>
    </source>
</evidence>
<accession>A0ABP0BKX2</accession>
<evidence type="ECO:0000313" key="12">
    <source>
        <dbReference type="EMBL" id="CAK7220285.1"/>
    </source>
</evidence>
<dbReference type="PROSITE" id="PS50011">
    <property type="entry name" value="PROTEIN_KINASE_DOM"/>
    <property type="match status" value="1"/>
</dbReference>
<proteinExistence type="predicted"/>
<dbReference type="SUPFAM" id="SSF56112">
    <property type="entry name" value="Protein kinase-like (PK-like)"/>
    <property type="match status" value="1"/>
</dbReference>
<dbReference type="InterPro" id="IPR050167">
    <property type="entry name" value="Ser_Thr_protein_kinase"/>
</dbReference>
<comment type="caution">
    <text evidence="12">The sequence shown here is derived from an EMBL/GenBank/DDBJ whole genome shotgun (WGS) entry which is preliminary data.</text>
</comment>
<reference evidence="12 13" key="1">
    <citation type="submission" date="2024-01" db="EMBL/GenBank/DDBJ databases">
        <authorList>
            <person name="Allen C."/>
            <person name="Tagirdzhanova G."/>
        </authorList>
    </citation>
    <scope>NUCLEOTIDE SEQUENCE [LARGE SCALE GENOMIC DNA]</scope>
</reference>
<evidence type="ECO:0000256" key="3">
    <source>
        <dbReference type="ARBA" id="ARBA00012513"/>
    </source>
</evidence>
<comment type="catalytic activity">
    <reaction evidence="8">
        <text>L-threonyl-[protein] + ATP = O-phospho-L-threonyl-[protein] + ADP + H(+)</text>
        <dbReference type="Rhea" id="RHEA:46608"/>
        <dbReference type="Rhea" id="RHEA-COMP:11060"/>
        <dbReference type="Rhea" id="RHEA-COMP:11605"/>
        <dbReference type="ChEBI" id="CHEBI:15378"/>
        <dbReference type="ChEBI" id="CHEBI:30013"/>
        <dbReference type="ChEBI" id="CHEBI:30616"/>
        <dbReference type="ChEBI" id="CHEBI:61977"/>
        <dbReference type="ChEBI" id="CHEBI:456216"/>
        <dbReference type="EC" id="2.7.11.1"/>
    </reaction>
</comment>
<dbReference type="PANTHER" id="PTHR23257">
    <property type="entry name" value="SERINE-THREONINE PROTEIN KINASE"/>
    <property type="match status" value="1"/>
</dbReference>
<evidence type="ECO:0000256" key="8">
    <source>
        <dbReference type="ARBA" id="ARBA00047899"/>
    </source>
</evidence>
<evidence type="ECO:0000256" key="2">
    <source>
        <dbReference type="ARBA" id="ARBA00011534"/>
    </source>
</evidence>
<feature type="compositionally biased region" description="Low complexity" evidence="10">
    <location>
        <begin position="1"/>
        <end position="18"/>
    </location>
</feature>
<dbReference type="PROSITE" id="PS00109">
    <property type="entry name" value="PROTEIN_KINASE_TYR"/>
    <property type="match status" value="1"/>
</dbReference>
<comment type="function">
    <text evidence="1">Component of the EKC/KEOPS complex that is required for the formation of a threonylcarbamoyl group on adenosine at position 37 (t(6)A37) in tRNAs that read codons beginning with adenine. The complex is probably involved in the transfer of the threonylcarbamoyl moiety of threonylcarbamoyl-AMP (TC-AMP) to the N6 group of A37. BUD32 has ATPase activity in the context of the EKC/KEOPS complex and likely plays a supporting role to the catalytic subunit KAE1. The EKC/KEOPS complex also promotes both telomere uncapping and telomere elongation. The complex is required for efficient recruitment of transcriptional coactivators.</text>
</comment>
<feature type="region of interest" description="Disordered" evidence="10">
    <location>
        <begin position="1"/>
        <end position="26"/>
    </location>
</feature>
<keyword evidence="13" id="KW-1185">Reference proteome</keyword>
<evidence type="ECO:0000256" key="6">
    <source>
        <dbReference type="ARBA" id="ARBA00030980"/>
    </source>
</evidence>
<evidence type="ECO:0000256" key="1">
    <source>
        <dbReference type="ARBA" id="ARBA00003747"/>
    </source>
</evidence>
<comment type="subunit">
    <text evidence="2">Component of the EKC/KEOPS complex composed of at least BUD32, CGI121, GON7, KAE1 and PCC1; the whole complex dimerizes.</text>
</comment>
<dbReference type="Gene3D" id="1.10.510.10">
    <property type="entry name" value="Transferase(Phosphotransferase) domain 1"/>
    <property type="match status" value="1"/>
</dbReference>
<evidence type="ECO:0000256" key="4">
    <source>
        <dbReference type="ARBA" id="ARBA00013948"/>
    </source>
</evidence>
<dbReference type="InterPro" id="IPR008266">
    <property type="entry name" value="Tyr_kinase_AS"/>
</dbReference>
<evidence type="ECO:0000256" key="7">
    <source>
        <dbReference type="ARBA" id="ARBA00033194"/>
    </source>
</evidence>
<evidence type="ECO:0000256" key="10">
    <source>
        <dbReference type="SAM" id="MobiDB-lite"/>
    </source>
</evidence>
<comment type="catalytic activity">
    <reaction evidence="9">
        <text>L-seryl-[protein] + ATP = O-phospho-L-seryl-[protein] + ADP + H(+)</text>
        <dbReference type="Rhea" id="RHEA:17989"/>
        <dbReference type="Rhea" id="RHEA-COMP:9863"/>
        <dbReference type="Rhea" id="RHEA-COMP:11604"/>
        <dbReference type="ChEBI" id="CHEBI:15378"/>
        <dbReference type="ChEBI" id="CHEBI:29999"/>
        <dbReference type="ChEBI" id="CHEBI:30616"/>
        <dbReference type="ChEBI" id="CHEBI:83421"/>
        <dbReference type="ChEBI" id="CHEBI:456216"/>
        <dbReference type="EC" id="2.7.11.1"/>
    </reaction>
</comment>
<organism evidence="12 13">
    <name type="scientific">Sporothrix curviconia</name>
    <dbReference type="NCBI Taxonomy" id="1260050"/>
    <lineage>
        <taxon>Eukaryota</taxon>
        <taxon>Fungi</taxon>
        <taxon>Dikarya</taxon>
        <taxon>Ascomycota</taxon>
        <taxon>Pezizomycotina</taxon>
        <taxon>Sordariomycetes</taxon>
        <taxon>Sordariomycetidae</taxon>
        <taxon>Ophiostomatales</taxon>
        <taxon>Ophiostomataceae</taxon>
        <taxon>Sporothrix</taxon>
    </lineage>
</organism>
<gene>
    <name evidence="12" type="ORF">SCUCBS95973_004107</name>
</gene>
<dbReference type="PANTHER" id="PTHR23257:SF963">
    <property type="entry name" value="AT08303P"/>
    <property type="match status" value="1"/>
</dbReference>
<feature type="compositionally biased region" description="Polar residues" evidence="10">
    <location>
        <begin position="329"/>
        <end position="348"/>
    </location>
</feature>
<evidence type="ECO:0000259" key="11">
    <source>
        <dbReference type="PROSITE" id="PS50011"/>
    </source>
</evidence>
<feature type="domain" description="Protein kinase" evidence="11">
    <location>
        <begin position="27"/>
        <end position="323"/>
    </location>
</feature>
<sequence>MDSAAAAAAAANKPAEAPAKPPLSPSHFKVPVLGRKGWWRSIVGCGAYSFVTTTDRITALKSHQVWEDGRCRAEHEDDCEESLAREARVYALLGNHPHILTCSGLEVIHDGPDKDVYEGIYKRVYKRAHALRIEFAPGGNLRSFIRDTRADGIVPSLACRLRLARDVADAIAHIHHCGVRHCDLTCRNLFLAGDITDSDAWIIKLGDFGGAVIESEVPDGTYVNYVYEEQAYDLPLRGRAHYSDRPPRKRELFALGSAIYELVAWCKPYEGLSEDEIEAKHNAEEMPPLDDGDVAVVAGIVRACWAEQYENADTIVEALDRLLADELKQTQPDNTNDAESSGTDRLPN</sequence>
<evidence type="ECO:0000256" key="9">
    <source>
        <dbReference type="ARBA" id="ARBA00048679"/>
    </source>
</evidence>
<protein>
    <recommendedName>
        <fullName evidence="5">EKC/KEOPS complex subunit BUD32</fullName>
        <ecNumber evidence="3">2.7.11.1</ecNumber>
    </recommendedName>
    <alternativeName>
        <fullName evidence="6 7">Atypical Serine/threonine protein kinase BUD32</fullName>
    </alternativeName>
    <alternativeName>
        <fullName evidence="4">EKC/KEOPS complex subunit bud32</fullName>
    </alternativeName>
</protein>
<dbReference type="InterPro" id="IPR000719">
    <property type="entry name" value="Prot_kinase_dom"/>
</dbReference>
<name>A0ABP0BKX2_9PEZI</name>
<dbReference type="EC" id="2.7.11.1" evidence="3"/>
<dbReference type="InterPro" id="IPR011009">
    <property type="entry name" value="Kinase-like_dom_sf"/>
</dbReference>
<evidence type="ECO:0000256" key="5">
    <source>
        <dbReference type="ARBA" id="ARBA00019973"/>
    </source>
</evidence>
<feature type="region of interest" description="Disordered" evidence="10">
    <location>
        <begin position="327"/>
        <end position="348"/>
    </location>
</feature>